<evidence type="ECO:0000256" key="1">
    <source>
        <dbReference type="ARBA" id="ARBA00008748"/>
    </source>
</evidence>
<feature type="binding site" evidence="6">
    <location>
        <position position="15"/>
    </location>
    <ligand>
        <name>ATP</name>
        <dbReference type="ChEBI" id="CHEBI:30616"/>
    </ligand>
</feature>
<dbReference type="GO" id="GO:0005737">
    <property type="term" value="C:cytoplasm"/>
    <property type="evidence" value="ECO:0007669"/>
    <property type="project" value="UniProtKB-SubCell"/>
</dbReference>
<dbReference type="GO" id="GO:0006085">
    <property type="term" value="P:acetyl-CoA biosynthetic process"/>
    <property type="evidence" value="ECO:0007669"/>
    <property type="project" value="UniProtKB-UniRule"/>
</dbReference>
<dbReference type="UniPathway" id="UPA00340">
    <property type="reaction ID" value="UER00458"/>
</dbReference>
<dbReference type="PROSITE" id="PS01076">
    <property type="entry name" value="ACETATE_KINASE_2"/>
    <property type="match status" value="1"/>
</dbReference>
<evidence type="ECO:0000256" key="4">
    <source>
        <dbReference type="ARBA" id="ARBA00022777"/>
    </source>
</evidence>
<comment type="function">
    <text evidence="6">Catalyzes the formation of acetyl phosphate from acetate and ATP. Can also catalyze the reverse reaction.</text>
</comment>
<dbReference type="EC" id="2.7.2.1" evidence="6"/>
<keyword evidence="6" id="KW-0479">Metal-binding</keyword>
<dbReference type="EMBL" id="PNFV01000008">
    <property type="protein sequence ID" value="PMB82207.1"/>
    <property type="molecule type" value="Genomic_DNA"/>
</dbReference>
<comment type="similarity">
    <text evidence="1 6 7">Belongs to the acetokinase family.</text>
</comment>
<dbReference type="Pfam" id="PF00871">
    <property type="entry name" value="Acetate_kinase"/>
    <property type="match status" value="1"/>
</dbReference>
<evidence type="ECO:0000256" key="3">
    <source>
        <dbReference type="ARBA" id="ARBA00022741"/>
    </source>
</evidence>
<dbReference type="SUPFAM" id="SSF53067">
    <property type="entry name" value="Actin-like ATPase domain"/>
    <property type="match status" value="2"/>
</dbReference>
<dbReference type="InterPro" id="IPR043129">
    <property type="entry name" value="ATPase_NBD"/>
</dbReference>
<dbReference type="RefSeq" id="WP_104689108.1">
    <property type="nucleotide sequence ID" value="NZ_JBKTHY010000001.1"/>
</dbReference>
<name>A0A2J6NLK5_9LACO</name>
<keyword evidence="3 6" id="KW-0547">Nucleotide-binding</keyword>
<feature type="binding site" evidence="6">
    <location>
        <position position="8"/>
    </location>
    <ligand>
        <name>Mg(2+)</name>
        <dbReference type="ChEBI" id="CHEBI:18420"/>
    </ligand>
</feature>
<comment type="subunit">
    <text evidence="6">Homodimer.</text>
</comment>
<comment type="pathway">
    <text evidence="6">Metabolic intermediate biosynthesis; acetyl-CoA biosynthesis; acetyl-CoA from acetate: step 1/2.</text>
</comment>
<keyword evidence="6" id="KW-0460">Magnesium</keyword>
<feature type="binding site" evidence="6">
    <location>
        <position position="383"/>
    </location>
    <ligand>
        <name>Mg(2+)</name>
        <dbReference type="ChEBI" id="CHEBI:18420"/>
    </ligand>
</feature>
<dbReference type="Proteomes" id="UP000239920">
    <property type="component" value="Unassembled WGS sequence"/>
</dbReference>
<feature type="binding site" evidence="6">
    <location>
        <begin position="330"/>
        <end position="334"/>
    </location>
    <ligand>
        <name>ATP</name>
        <dbReference type="ChEBI" id="CHEBI:30616"/>
    </ligand>
</feature>
<comment type="catalytic activity">
    <reaction evidence="6">
        <text>acetate + ATP = acetyl phosphate + ADP</text>
        <dbReference type="Rhea" id="RHEA:11352"/>
        <dbReference type="ChEBI" id="CHEBI:22191"/>
        <dbReference type="ChEBI" id="CHEBI:30089"/>
        <dbReference type="ChEBI" id="CHEBI:30616"/>
        <dbReference type="ChEBI" id="CHEBI:456216"/>
        <dbReference type="EC" id="2.7.2.1"/>
    </reaction>
</comment>
<dbReference type="InterPro" id="IPR000890">
    <property type="entry name" value="Aliphatic_acid_kin_short-chain"/>
</dbReference>
<dbReference type="Gene3D" id="3.30.420.40">
    <property type="match status" value="2"/>
</dbReference>
<feature type="active site" description="Proton donor/acceptor" evidence="6">
    <location>
        <position position="147"/>
    </location>
</feature>
<protein>
    <recommendedName>
        <fullName evidence="6">Acetate kinase</fullName>
        <ecNumber evidence="6">2.7.2.1</ecNumber>
    </recommendedName>
    <alternativeName>
        <fullName evidence="6">Acetokinase</fullName>
    </alternativeName>
</protein>
<dbReference type="AlphaFoldDB" id="A0A2J6NLK5"/>
<reference evidence="8 9" key="1">
    <citation type="submission" date="2017-09" db="EMBL/GenBank/DDBJ databases">
        <title>Bacterial strain isolated from the female urinary microbiota.</title>
        <authorList>
            <person name="Thomas-White K."/>
            <person name="Kumar N."/>
            <person name="Forster S."/>
            <person name="Putonti C."/>
            <person name="Lawley T."/>
            <person name="Wolfe A.J."/>
        </authorList>
    </citation>
    <scope>NUCLEOTIDE SEQUENCE [LARGE SCALE GENOMIC DNA]</scope>
    <source>
        <strain evidence="8 9">UMB0683</strain>
    </source>
</reference>
<dbReference type="HAMAP" id="MF_00020">
    <property type="entry name" value="Acetate_kinase"/>
    <property type="match status" value="1"/>
</dbReference>
<feature type="binding site" evidence="6">
    <location>
        <begin position="282"/>
        <end position="284"/>
    </location>
    <ligand>
        <name>ATP</name>
        <dbReference type="ChEBI" id="CHEBI:30616"/>
    </ligand>
</feature>
<dbReference type="GO" id="GO:0005524">
    <property type="term" value="F:ATP binding"/>
    <property type="evidence" value="ECO:0007669"/>
    <property type="project" value="UniProtKB-KW"/>
</dbReference>
<evidence type="ECO:0000256" key="6">
    <source>
        <dbReference type="HAMAP-Rule" id="MF_00020"/>
    </source>
</evidence>
<dbReference type="GO" id="GO:0006083">
    <property type="term" value="P:acetate metabolic process"/>
    <property type="evidence" value="ECO:0007669"/>
    <property type="project" value="TreeGrafter"/>
</dbReference>
<evidence type="ECO:0000256" key="5">
    <source>
        <dbReference type="ARBA" id="ARBA00022840"/>
    </source>
</evidence>
<dbReference type="PANTHER" id="PTHR21060:SF15">
    <property type="entry name" value="ACETATE KINASE-RELATED"/>
    <property type="match status" value="1"/>
</dbReference>
<feature type="site" description="Transition state stabilizer" evidence="6">
    <location>
        <position position="240"/>
    </location>
</feature>
<evidence type="ECO:0000256" key="2">
    <source>
        <dbReference type="ARBA" id="ARBA00022679"/>
    </source>
</evidence>
<proteinExistence type="inferred from homology"/>
<keyword evidence="4 6" id="KW-0418">Kinase</keyword>
<dbReference type="PRINTS" id="PR00471">
    <property type="entry name" value="ACETATEKNASE"/>
</dbReference>
<accession>A0A2J6NLK5</accession>
<dbReference type="PANTHER" id="PTHR21060">
    <property type="entry name" value="ACETATE KINASE"/>
    <property type="match status" value="1"/>
</dbReference>
<comment type="subcellular location">
    <subcellularLocation>
        <location evidence="6">Cytoplasm</location>
    </subcellularLocation>
</comment>
<dbReference type="GO" id="GO:0000287">
    <property type="term" value="F:magnesium ion binding"/>
    <property type="evidence" value="ECO:0007669"/>
    <property type="project" value="UniProtKB-UniRule"/>
</dbReference>
<dbReference type="PIRSF" id="PIRSF000722">
    <property type="entry name" value="Acetate_prop_kin"/>
    <property type="match status" value="1"/>
</dbReference>
<feature type="binding site" evidence="6">
    <location>
        <begin position="207"/>
        <end position="211"/>
    </location>
    <ligand>
        <name>ATP</name>
        <dbReference type="ChEBI" id="CHEBI:30616"/>
    </ligand>
</feature>
<dbReference type="GO" id="GO:0008776">
    <property type="term" value="F:acetate kinase activity"/>
    <property type="evidence" value="ECO:0007669"/>
    <property type="project" value="UniProtKB-UniRule"/>
</dbReference>
<keyword evidence="5 6" id="KW-0067">ATP-binding</keyword>
<comment type="cofactor">
    <cofactor evidence="6">
        <name>Mg(2+)</name>
        <dbReference type="ChEBI" id="CHEBI:18420"/>
    </cofactor>
    <cofactor evidence="6">
        <name>Mn(2+)</name>
        <dbReference type="ChEBI" id="CHEBI:29035"/>
    </cofactor>
    <text evidence="6">Mg(2+). Can also accept Mn(2+).</text>
</comment>
<feature type="site" description="Transition state stabilizer" evidence="6">
    <location>
        <position position="179"/>
    </location>
</feature>
<feature type="binding site" evidence="6">
    <location>
        <position position="90"/>
    </location>
    <ligand>
        <name>substrate</name>
    </ligand>
</feature>
<organism evidence="8 9">
    <name type="scientific">Limosilactobacillus pontis</name>
    <dbReference type="NCBI Taxonomy" id="35787"/>
    <lineage>
        <taxon>Bacteria</taxon>
        <taxon>Bacillati</taxon>
        <taxon>Bacillota</taxon>
        <taxon>Bacilli</taxon>
        <taxon>Lactobacillales</taxon>
        <taxon>Lactobacillaceae</taxon>
        <taxon>Limosilactobacillus</taxon>
    </lineage>
</organism>
<dbReference type="InterPro" id="IPR004372">
    <property type="entry name" value="Ac/propionate_kinase"/>
</dbReference>
<gene>
    <name evidence="6" type="primary">ackA</name>
    <name evidence="8" type="ORF">CK797_07340</name>
</gene>
<evidence type="ECO:0000256" key="7">
    <source>
        <dbReference type="RuleBase" id="RU003835"/>
    </source>
</evidence>
<dbReference type="CDD" id="cd24010">
    <property type="entry name" value="ASKHA_NBD_AcK_PK"/>
    <property type="match status" value="1"/>
</dbReference>
<dbReference type="PROSITE" id="PS01075">
    <property type="entry name" value="ACETATE_KINASE_1"/>
    <property type="match status" value="1"/>
</dbReference>
<evidence type="ECO:0000313" key="9">
    <source>
        <dbReference type="Proteomes" id="UP000239920"/>
    </source>
</evidence>
<dbReference type="InterPro" id="IPR023865">
    <property type="entry name" value="Aliphatic_acid_kinase_CS"/>
</dbReference>
<dbReference type="OrthoDB" id="9802453at2"/>
<keyword evidence="2 6" id="KW-0808">Transferase</keyword>
<sequence length="400" mass="43600">MSKTIAVNAGSSTLKFKLFDMPSEDVVAEGTIERIGEKMGHAKIKYGDGQKHEEEKPFADHGAAVNYLLDQLIALGIVKTYDEITAVGHRVVAGGEFFKDSAVINDDVIKKIDELSEYAPLHDPAELVGIKAFRKVLPNAFAVAVFDTSFHVNMPKMNALYSVPYEWYEKYGARKYGAHGTSHRYVAGRAAAMLGKPLKDLKLITMHIGAGASITAVKDGKSFDTSMGFSPLAGITMATRSGDVDPSLVAFVQEKLGVSSQEMINILNHKSGLLGISQLSPDMRDILAAADKGNDQAQLALDMYVNRIVRYVGAYIAEMGGADAIVFTAGVGENSIPVRKMVTDKLAYFGIKIDQDKNQCHGVERDLSTPDAKIKTLLIPTNEELMIVRDIERLKKEQSN</sequence>
<dbReference type="NCBIfam" id="TIGR00016">
    <property type="entry name" value="ackA"/>
    <property type="match status" value="1"/>
</dbReference>
<comment type="caution">
    <text evidence="8">The sequence shown here is derived from an EMBL/GenBank/DDBJ whole genome shotgun (WGS) entry which is preliminary data.</text>
</comment>
<evidence type="ECO:0000313" key="8">
    <source>
        <dbReference type="EMBL" id="PMB82207.1"/>
    </source>
</evidence>
<keyword evidence="6" id="KW-0963">Cytoplasm</keyword>